<protein>
    <submittedName>
        <fullName evidence="4">ARAD1D13662p</fullName>
    </submittedName>
</protein>
<evidence type="ECO:0000256" key="1">
    <source>
        <dbReference type="SAM" id="MobiDB-lite"/>
    </source>
</evidence>
<dbReference type="InterPro" id="IPR024764">
    <property type="entry name" value="TFIIIC_Znf"/>
</dbReference>
<sequence length="732" mass="81436">MELSVRDDEPHRHQTSPPSSKLTLINPLFIMIREIKLPRTLVSVPGDALKWSDDGQLALCSGPYATIMVPSIAKSREEPAKGDEQYDIARTDSIEINPDYAEQLPMATDEKFSMGASTTEHVITDLAWSPTGMSSRRGCLLAVLTSKNEGFVYEPCGNPGLNNWMVKYSLNQLLIEDLGVAGKQELSNYDFCKLRIHSIVWSRPVKGSTKWGTSFLLLGMETGHLIIYEVNPDVGIKLRYNWQVQQSVRWLSKMEMSQWTKINDTEDSTVYGSLLSIGDDTNRITVKYLTYDCNSGELQVKSSADLLDASRFVLSTQSIYSENSPNNISGVNGYSDDAPLTVLAAHRTHNLHIWLFRKDECVLSKSVYTNFSSVASGIAIAPSENHASHIRLLTVSTRGEVFCAELDPSDGTINEYVDSSIVSLVSKRQAVDSGSGEVDVIDFRSHGLIVHPHGSYMAMAYGVFQGKKLRFPIQSEQARRIAFLPLFTTNPRLPRPWPPTAGSSLCTWWEVRALTKTLPRSARDDYFKAIIDSANVQAASLVPVSERSSTGDLAKDLSNALLFDKSVDSIRLLDYYGMAREGHFTILSLLASTTLRYVKENPGLSLGSLDRAILLAYNNVVEDSQLHYQDDSNDAGNIKLSGGFFEQDFDFKESTEQERIYSKSNNLPWQRCSITLLPLLTVDCLTCGGCFRKILAKSPLPDDKQSSLMDTIISTLDVCVYCGGRYYSRGQR</sequence>
<proteinExistence type="predicted"/>
<dbReference type="PANTHER" id="PTHR15496:SF2">
    <property type="entry name" value="GENERAL TRANSCRIPTION FACTOR 3C POLYPEPTIDE 4"/>
    <property type="match status" value="1"/>
</dbReference>
<reference evidence="4" key="2">
    <citation type="submission" date="2014-06" db="EMBL/GenBank/DDBJ databases">
        <title>The complete genome of Blastobotrys (Arxula) adeninivorans LS3 - a yeast of biotechnological interest.</title>
        <authorList>
            <person name="Kunze G."/>
            <person name="Gaillardin C."/>
            <person name="Czernicka M."/>
            <person name="Durrens P."/>
            <person name="Martin T."/>
            <person name="Boer E."/>
            <person name="Gabaldon T."/>
            <person name="Cruz J."/>
            <person name="Talla E."/>
            <person name="Marck C."/>
            <person name="Goffeau A."/>
            <person name="Barbe V."/>
            <person name="Baret P."/>
            <person name="Baronian K."/>
            <person name="Beier S."/>
            <person name="Bleykasten C."/>
            <person name="Bode R."/>
            <person name="Casaregola S."/>
            <person name="Despons L."/>
            <person name="Fairhead C."/>
            <person name="Giersberg M."/>
            <person name="Gierski P."/>
            <person name="Hahnel U."/>
            <person name="Hartmann A."/>
            <person name="Jankowska D."/>
            <person name="Jubin C."/>
            <person name="Jung P."/>
            <person name="Lafontaine I."/>
            <person name="Leh-Louis V."/>
            <person name="Lemaire M."/>
            <person name="Marcet-Houben M."/>
            <person name="Mascher M."/>
            <person name="Morel G."/>
            <person name="Richard G.-F."/>
            <person name="Riechen J."/>
            <person name="Sacerdot C."/>
            <person name="Sarkar A."/>
            <person name="Savel G."/>
            <person name="Schacherer J."/>
            <person name="Sherman D."/>
            <person name="Straub M.-L."/>
            <person name="Stein N."/>
            <person name="Thierry A."/>
            <person name="Trautwein-Schult A."/>
            <person name="Westhof E."/>
            <person name="Worch S."/>
            <person name="Dujon B."/>
            <person name="Souciet J.-L."/>
            <person name="Wincker P."/>
            <person name="Scholz U."/>
            <person name="Neuveglise N."/>
        </authorList>
    </citation>
    <scope>NUCLEOTIDE SEQUENCE</scope>
    <source>
        <strain evidence="4">LS3</strain>
    </source>
</reference>
<dbReference type="PANTHER" id="PTHR15496">
    <property type="entry name" value="GENERAL TRANSCRIPTION FACTOR 3C POLYPEPTIDE 4 FAMILY"/>
    <property type="match status" value="1"/>
</dbReference>
<dbReference type="AlphaFoldDB" id="A0A060T990"/>
<name>A0A060T990_BLAAD</name>
<evidence type="ECO:0000259" key="2">
    <source>
        <dbReference type="Pfam" id="PF12657"/>
    </source>
</evidence>
<dbReference type="PhylomeDB" id="A0A060T990"/>
<feature type="domain" description="Transcription factor IIIC 90kDa subunit N-terminal" evidence="2">
    <location>
        <begin position="51"/>
        <end position="484"/>
    </location>
</feature>
<dbReference type="Pfam" id="PF12660">
    <property type="entry name" value="zf-TFIIIC"/>
    <property type="match status" value="1"/>
</dbReference>
<dbReference type="GO" id="GO:0004402">
    <property type="term" value="F:histone acetyltransferase activity"/>
    <property type="evidence" value="ECO:0007669"/>
    <property type="project" value="InterPro"/>
</dbReference>
<dbReference type="Pfam" id="PF12657">
    <property type="entry name" value="TFIIIC_delta"/>
    <property type="match status" value="1"/>
</dbReference>
<feature type="region of interest" description="Disordered" evidence="1">
    <location>
        <begin position="1"/>
        <end position="20"/>
    </location>
</feature>
<dbReference type="GO" id="GO:0006384">
    <property type="term" value="P:transcription initiation at RNA polymerase III promoter"/>
    <property type="evidence" value="ECO:0007669"/>
    <property type="project" value="InterPro"/>
</dbReference>
<dbReference type="GO" id="GO:0000127">
    <property type="term" value="C:transcription factor TFIIIC complex"/>
    <property type="evidence" value="ECO:0007669"/>
    <property type="project" value="InterPro"/>
</dbReference>
<evidence type="ECO:0000259" key="3">
    <source>
        <dbReference type="Pfam" id="PF12660"/>
    </source>
</evidence>
<feature type="compositionally biased region" description="Basic and acidic residues" evidence="1">
    <location>
        <begin position="1"/>
        <end position="12"/>
    </location>
</feature>
<feature type="domain" description="Transcription factor IIIC putative zinc-finger" evidence="3">
    <location>
        <begin position="669"/>
        <end position="725"/>
    </location>
</feature>
<accession>A0A060T990</accession>
<organism evidence="4">
    <name type="scientific">Blastobotrys adeninivorans</name>
    <name type="common">Yeast</name>
    <name type="synonym">Arxula adeninivorans</name>
    <dbReference type="NCBI Taxonomy" id="409370"/>
    <lineage>
        <taxon>Eukaryota</taxon>
        <taxon>Fungi</taxon>
        <taxon>Dikarya</taxon>
        <taxon>Ascomycota</taxon>
        <taxon>Saccharomycotina</taxon>
        <taxon>Dipodascomycetes</taxon>
        <taxon>Dipodascales</taxon>
        <taxon>Trichomonascaceae</taxon>
        <taxon>Blastobotrys</taxon>
    </lineage>
</organism>
<reference evidence="4" key="1">
    <citation type="submission" date="2014-02" db="EMBL/GenBank/DDBJ databases">
        <authorList>
            <person name="Genoscope - CEA"/>
        </authorList>
    </citation>
    <scope>NUCLEOTIDE SEQUENCE</scope>
    <source>
        <strain evidence="4">LS3</strain>
    </source>
</reference>
<evidence type="ECO:0000313" key="4">
    <source>
        <dbReference type="EMBL" id="CDP37533.1"/>
    </source>
</evidence>
<dbReference type="InterPro" id="IPR044230">
    <property type="entry name" value="GTF3C4"/>
</dbReference>
<dbReference type="EMBL" id="HG937694">
    <property type="protein sequence ID" value="CDP37533.1"/>
    <property type="molecule type" value="Genomic_DNA"/>
</dbReference>
<gene>
    <name evidence="4" type="ORF">GNLVRS02_ARAD1D13662g</name>
</gene>
<dbReference type="InterPro" id="IPR024761">
    <property type="entry name" value="TFIIIC_delta_N"/>
</dbReference>